<accession>A0A842I131</accession>
<dbReference type="InterPro" id="IPR011990">
    <property type="entry name" value="TPR-like_helical_dom_sf"/>
</dbReference>
<dbReference type="EMBL" id="JACJVJ010000002">
    <property type="protein sequence ID" value="MBC2778431.1"/>
    <property type="molecule type" value="Genomic_DNA"/>
</dbReference>
<protein>
    <recommendedName>
        <fullName evidence="5">Tetratricopeptide repeat protein</fullName>
    </recommendedName>
</protein>
<sequence length="526" mass="57046">MTRAVIAIALAGCAAFAATQPSAAFKIDRPNAADIEAASNLSQEELRGAVEDVQRILSTGDCEAVLARLDPLLPRAGGDMRTILQFLRAPCLADLRRNEDFEAVYRELAEAAPDNPQVMVFGVIAALNGDRQTEAAQHMIALAEQHPGQLGQLNSWALRSILQDLAVSENYELRDRLNIALAEADWQPPDLPDMRETIAAGAIDAHLKDGNSDAAGALMDRIESPMTLTTMAIDRHYEPLWPAIEETLGAEQGRAIDLYARARLDGYANNGGDSAALRDAVIAYRLLGRLNMAAEIAERATVSADMDEATFVTARIRAGTLIALGEDDAAIAILESVTSLDPQVTPFVPSAYVSLAEFLDILHRPEAALAVARQGMAGLEGRLSAYGRSWLRRTEICALTALDRRDEAAPLAAALAGNREDNPAAAIEAQLCFGDDDRAAALAIATLETREGAEQIADQFLTDEMLGSGMTVYLRAMWQRLLARDDVREAFDRRLRLLPRELWPSTDPRPVPRREQVPTPPGLITT</sequence>
<dbReference type="Gene3D" id="1.25.40.10">
    <property type="entry name" value="Tetratricopeptide repeat domain"/>
    <property type="match status" value="1"/>
</dbReference>
<feature type="chain" id="PRO_5032621732" description="Tetratricopeptide repeat protein" evidence="2">
    <location>
        <begin position="18"/>
        <end position="526"/>
    </location>
</feature>
<evidence type="ECO:0008006" key="5">
    <source>
        <dbReference type="Google" id="ProtNLM"/>
    </source>
</evidence>
<reference evidence="3 4" key="1">
    <citation type="submission" date="2020-08" db="EMBL/GenBank/DDBJ databases">
        <title>Draft genome sequence of Parasphingopyxis sp. GrpM-11.</title>
        <authorList>
            <person name="Oh J."/>
            <person name="Roh D.-H."/>
        </authorList>
    </citation>
    <scope>NUCLEOTIDE SEQUENCE [LARGE SCALE GENOMIC DNA]</scope>
    <source>
        <strain evidence="3 4">GrpM-11</strain>
    </source>
</reference>
<evidence type="ECO:0000256" key="2">
    <source>
        <dbReference type="SAM" id="SignalP"/>
    </source>
</evidence>
<dbReference type="AlphaFoldDB" id="A0A842I131"/>
<dbReference type="RefSeq" id="WP_185801686.1">
    <property type="nucleotide sequence ID" value="NZ_JACJVJ010000002.1"/>
</dbReference>
<feature type="signal peptide" evidence="2">
    <location>
        <begin position="1"/>
        <end position="17"/>
    </location>
</feature>
<dbReference type="SUPFAM" id="SSF48452">
    <property type="entry name" value="TPR-like"/>
    <property type="match status" value="1"/>
</dbReference>
<comment type="caution">
    <text evidence="3">The sequence shown here is derived from an EMBL/GenBank/DDBJ whole genome shotgun (WGS) entry which is preliminary data.</text>
</comment>
<keyword evidence="2" id="KW-0732">Signal</keyword>
<dbReference type="Proteomes" id="UP000564378">
    <property type="component" value="Unassembled WGS sequence"/>
</dbReference>
<gene>
    <name evidence="3" type="ORF">H6P80_12465</name>
</gene>
<evidence type="ECO:0000313" key="4">
    <source>
        <dbReference type="Proteomes" id="UP000564378"/>
    </source>
</evidence>
<evidence type="ECO:0000313" key="3">
    <source>
        <dbReference type="EMBL" id="MBC2778431.1"/>
    </source>
</evidence>
<feature type="region of interest" description="Disordered" evidence="1">
    <location>
        <begin position="502"/>
        <end position="526"/>
    </location>
</feature>
<proteinExistence type="predicted"/>
<evidence type="ECO:0000256" key="1">
    <source>
        <dbReference type="SAM" id="MobiDB-lite"/>
    </source>
</evidence>
<keyword evidence="4" id="KW-1185">Reference proteome</keyword>
<organism evidence="3 4">
    <name type="scientific">Parasphingopyxis marina</name>
    <dbReference type="NCBI Taxonomy" id="2761622"/>
    <lineage>
        <taxon>Bacteria</taxon>
        <taxon>Pseudomonadati</taxon>
        <taxon>Pseudomonadota</taxon>
        <taxon>Alphaproteobacteria</taxon>
        <taxon>Sphingomonadales</taxon>
        <taxon>Sphingomonadaceae</taxon>
        <taxon>Parasphingopyxis</taxon>
    </lineage>
</organism>
<name>A0A842I131_9SPHN</name>